<sequence length="42" mass="4660">MLFYINKKEVSGFSYTKTGFEPKPKLADLADVKLSAPQKPGD</sequence>
<accession>H5TEJ0</accession>
<keyword evidence="2" id="KW-1185">Reference proteome</keyword>
<dbReference type="EMBL" id="BAET01000031">
    <property type="protein sequence ID" value="GAB56717.1"/>
    <property type="molecule type" value="Genomic_DNA"/>
</dbReference>
<name>H5TEJ0_9ALTE</name>
<protein>
    <submittedName>
        <fullName evidence="1">Uncharacterized protein</fullName>
    </submittedName>
</protein>
<organism evidence="1 2">
    <name type="scientific">Glaciecola punicea ACAM 611</name>
    <dbReference type="NCBI Taxonomy" id="1121923"/>
    <lineage>
        <taxon>Bacteria</taxon>
        <taxon>Pseudomonadati</taxon>
        <taxon>Pseudomonadota</taxon>
        <taxon>Gammaproteobacteria</taxon>
        <taxon>Alteromonadales</taxon>
        <taxon>Alteromonadaceae</taxon>
        <taxon>Glaciecola</taxon>
    </lineage>
</organism>
<gene>
    <name evidence="1" type="ORF">GPUN_2602</name>
</gene>
<reference evidence="1 2" key="2">
    <citation type="journal article" date="2017" name="Antonie Van Leeuwenhoek">
        <title>Rhizobium rhizosphaerae sp. nov., a novel species isolated from rice rhizosphere.</title>
        <authorList>
            <person name="Zhao J.J."/>
            <person name="Zhang J."/>
            <person name="Zhang R.J."/>
            <person name="Zhang C.W."/>
            <person name="Yin H.Q."/>
            <person name="Zhang X.X."/>
        </authorList>
    </citation>
    <scope>NUCLEOTIDE SEQUENCE [LARGE SCALE GENOMIC DNA]</scope>
    <source>
        <strain evidence="1 2">ACAM 611</strain>
    </source>
</reference>
<proteinExistence type="predicted"/>
<dbReference type="AlphaFoldDB" id="H5TEJ0"/>
<reference evidence="1 2" key="1">
    <citation type="journal article" date="2012" name="J. Bacteriol.">
        <title>Genome sequence of proteorhodopsin-containing sea ice bacterium Glaciecola punicea ACAM 611T.</title>
        <authorList>
            <person name="Qin Q.-L."/>
            <person name="Xie B.-B."/>
            <person name="Shu Y.-L."/>
            <person name="Rong J.-C."/>
            <person name="Zhao D.-L."/>
            <person name="Zhang X.-Y."/>
            <person name="Chen X.-L."/>
            <person name="Zhou B.-C."/>
            <person name="Zhanga Y.-Z."/>
        </authorList>
    </citation>
    <scope>NUCLEOTIDE SEQUENCE [LARGE SCALE GENOMIC DNA]</scope>
    <source>
        <strain evidence="1 2">ACAM 611</strain>
    </source>
</reference>
<comment type="caution">
    <text evidence="1">The sequence shown here is derived from an EMBL/GenBank/DDBJ whole genome shotgun (WGS) entry which is preliminary data.</text>
</comment>
<evidence type="ECO:0000313" key="2">
    <source>
        <dbReference type="Proteomes" id="UP000053586"/>
    </source>
</evidence>
<evidence type="ECO:0000313" key="1">
    <source>
        <dbReference type="EMBL" id="GAB56717.1"/>
    </source>
</evidence>
<dbReference type="Proteomes" id="UP000053586">
    <property type="component" value="Unassembled WGS sequence"/>
</dbReference>